<organism evidence="1">
    <name type="scientific">Uncultured Desulfatiglans sp</name>
    <dbReference type="NCBI Taxonomy" id="1748965"/>
    <lineage>
        <taxon>Bacteria</taxon>
        <taxon>Pseudomonadati</taxon>
        <taxon>Thermodesulfobacteriota</taxon>
        <taxon>Desulfobacteria</taxon>
        <taxon>Desulfatiglandales</taxon>
        <taxon>Desulfatiglandaceae</taxon>
        <taxon>Desulfatiglans</taxon>
        <taxon>environmental samples</taxon>
    </lineage>
</organism>
<dbReference type="EMBL" id="UPXX01000015">
    <property type="protein sequence ID" value="VBB42780.1"/>
    <property type="molecule type" value="Genomic_DNA"/>
</dbReference>
<gene>
    <name evidence="1" type="ORF">TRIP_B220028</name>
</gene>
<name>A0A653A415_UNCDX</name>
<proteinExistence type="predicted"/>
<reference evidence="1" key="1">
    <citation type="submission" date="2018-07" db="EMBL/GenBank/DDBJ databases">
        <authorList>
            <consortium name="Genoscope - CEA"/>
            <person name="William W."/>
        </authorList>
    </citation>
    <scope>NUCLEOTIDE SEQUENCE</scope>
    <source>
        <strain evidence="1">IK1</strain>
    </source>
</reference>
<accession>A0A653A415</accession>
<sequence>MITEREVDKFVSIFDFENWAAIGLPDQLATRVMVIHDRKAGRTDVTILNKNLALDTHERLAEWLKTHVDTYEIPRQ</sequence>
<evidence type="ECO:0000313" key="1">
    <source>
        <dbReference type="EMBL" id="VBB42780.1"/>
    </source>
</evidence>
<protein>
    <submittedName>
        <fullName evidence="1">Uncharacterized protein</fullName>
    </submittedName>
</protein>
<dbReference type="AlphaFoldDB" id="A0A653A415"/>